<name>A0A0W4ZCA2_PNEC8</name>
<evidence type="ECO:0000313" key="2">
    <source>
        <dbReference type="EMBL" id="KTW26012.1"/>
    </source>
</evidence>
<keyword evidence="1" id="KW-0472">Membrane</keyword>
<dbReference type="VEuPathDB" id="FungiDB:T552_03282"/>
<keyword evidence="1" id="KW-1133">Transmembrane helix</keyword>
<dbReference type="Proteomes" id="UP000054454">
    <property type="component" value="Unassembled WGS sequence"/>
</dbReference>
<keyword evidence="3" id="KW-1185">Reference proteome</keyword>
<dbReference type="PANTHER" id="PTHR12840">
    <property type="entry name" value="NADH-UBIQUINONE OXIDOREDUCTASE ASHI SUBUNIT"/>
    <property type="match status" value="1"/>
</dbReference>
<dbReference type="AlphaFoldDB" id="A0A0W4ZCA2"/>
<dbReference type="OrthoDB" id="2014058at2759"/>
<accession>A0A0W4ZCA2</accession>
<dbReference type="EMBL" id="LFVZ01000015">
    <property type="protein sequence ID" value="KTW26012.1"/>
    <property type="molecule type" value="Genomic_DNA"/>
</dbReference>
<protein>
    <submittedName>
        <fullName evidence="2">Uncharacterized protein</fullName>
    </submittedName>
</protein>
<keyword evidence="1" id="KW-0812">Transmembrane</keyword>
<proteinExistence type="predicted"/>
<evidence type="ECO:0000313" key="3">
    <source>
        <dbReference type="Proteomes" id="UP000054454"/>
    </source>
</evidence>
<dbReference type="PANTHER" id="PTHR12840:SF1">
    <property type="entry name" value="NADH DEHYDROGENASE [UBIQUINONE] 1 BETA SUBCOMPLEX SUBUNIT 8, MITOCHONDRIAL"/>
    <property type="match status" value="1"/>
</dbReference>
<gene>
    <name evidence="2" type="ORF">T552_03282</name>
</gene>
<evidence type="ECO:0000256" key="1">
    <source>
        <dbReference type="SAM" id="Phobius"/>
    </source>
</evidence>
<reference evidence="3" key="1">
    <citation type="journal article" date="2016" name="Nat. Commun.">
        <title>Genome analysis of three Pneumocystis species reveals adaptation mechanisms to life exclusively in mammalian hosts.</title>
        <authorList>
            <person name="Ma L."/>
            <person name="Chen Z."/>
            <person name="Huang D.W."/>
            <person name="Kutty G."/>
            <person name="Ishihara M."/>
            <person name="Wang H."/>
            <person name="Abouelleil A."/>
            <person name="Bishop L."/>
            <person name="Davey E."/>
            <person name="Deng R."/>
            <person name="Deng X."/>
            <person name="Fan L."/>
            <person name="Fantoni G."/>
            <person name="Fitzgerald M."/>
            <person name="Gogineni E."/>
            <person name="Goldberg J.M."/>
            <person name="Handley G."/>
            <person name="Hu X."/>
            <person name="Huber C."/>
            <person name="Jiao X."/>
            <person name="Jones K."/>
            <person name="Levin J.Z."/>
            <person name="Liu Y."/>
            <person name="Macdonald P."/>
            <person name="Melnikov A."/>
            <person name="Raley C."/>
            <person name="Sassi M."/>
            <person name="Sherman B.T."/>
            <person name="Song X."/>
            <person name="Sykes S."/>
            <person name="Tran B."/>
            <person name="Walsh L."/>
            <person name="Xia Y."/>
            <person name="Yang J."/>
            <person name="Young S."/>
            <person name="Zeng Q."/>
            <person name="Zheng X."/>
            <person name="Stephens R."/>
            <person name="Nusbaum C."/>
            <person name="Birren B.W."/>
            <person name="Azadi P."/>
            <person name="Lempicki R.A."/>
            <person name="Cuomo C.A."/>
            <person name="Kovacs J.A."/>
        </authorList>
    </citation>
    <scope>NUCLEOTIDE SEQUENCE [LARGE SCALE GENOMIC DNA]</scope>
    <source>
        <strain evidence="3">B80</strain>
    </source>
</reference>
<dbReference type="InterPro" id="IPR008699">
    <property type="entry name" value="NDUFB8"/>
</dbReference>
<dbReference type="GeneID" id="28937994"/>
<dbReference type="GO" id="GO:0005739">
    <property type="term" value="C:mitochondrion"/>
    <property type="evidence" value="ECO:0007669"/>
    <property type="project" value="InterPro"/>
</dbReference>
<feature type="transmembrane region" description="Helical" evidence="1">
    <location>
        <begin position="104"/>
        <end position="125"/>
    </location>
</feature>
<sequence>MRGKIFFRQTFLSRVITPIQRHRNVYLCYNGVKSVSIHSKSEDSMMGDYPSNVPFINRQTRNPYDPEYFDVTERRKFGETLHEQDEILSMFSMDIHPHITTMKAILHLFTFGLVVGTICSIAYVFRPKPHGIPREDILKKLERP</sequence>
<dbReference type="RefSeq" id="XP_018224592.1">
    <property type="nucleotide sequence ID" value="XM_018371791.1"/>
</dbReference>
<comment type="caution">
    <text evidence="2">The sequence shown here is derived from an EMBL/GenBank/DDBJ whole genome shotgun (WGS) entry which is preliminary data.</text>
</comment>
<organism evidence="2 3">
    <name type="scientific">Pneumocystis carinii (strain B80)</name>
    <name type="common">Rat pneumocystis pneumonia agent</name>
    <name type="synonym">Pneumocystis carinii f. sp. carinii</name>
    <dbReference type="NCBI Taxonomy" id="1408658"/>
    <lineage>
        <taxon>Eukaryota</taxon>
        <taxon>Fungi</taxon>
        <taxon>Dikarya</taxon>
        <taxon>Ascomycota</taxon>
        <taxon>Taphrinomycotina</taxon>
        <taxon>Pneumocystomycetes</taxon>
        <taxon>Pneumocystaceae</taxon>
        <taxon>Pneumocystis</taxon>
    </lineage>
</organism>